<dbReference type="Gene3D" id="3.40.50.150">
    <property type="entry name" value="Vaccinia Virus protein VP39"/>
    <property type="match status" value="1"/>
</dbReference>
<dbReference type="Pfam" id="PF03705">
    <property type="entry name" value="CheR_N"/>
    <property type="match status" value="1"/>
</dbReference>
<reference evidence="9 10" key="1">
    <citation type="submission" date="2019-09" db="EMBL/GenBank/DDBJ databases">
        <title>YIM 48816 draft genome.</title>
        <authorList>
            <person name="Jiang L."/>
        </authorList>
    </citation>
    <scope>NUCLEOTIDE SEQUENCE [LARGE SCALE GENOMIC DNA]</scope>
    <source>
        <strain evidence="9 10">YIM 48816</strain>
    </source>
</reference>
<dbReference type="PANTHER" id="PTHR24422">
    <property type="entry name" value="CHEMOTAXIS PROTEIN METHYLTRANSFERASE"/>
    <property type="match status" value="1"/>
</dbReference>
<comment type="caution">
    <text evidence="9">The sequence shown here is derived from an EMBL/GenBank/DDBJ whole genome shotgun (WGS) entry which is preliminary data.</text>
</comment>
<evidence type="ECO:0000313" key="10">
    <source>
        <dbReference type="Proteomes" id="UP000474159"/>
    </source>
</evidence>
<feature type="binding site" evidence="6">
    <location>
        <position position="113"/>
    </location>
    <ligand>
        <name>S-adenosyl-L-methionine</name>
        <dbReference type="ChEBI" id="CHEBI:59789"/>
    </ligand>
</feature>
<dbReference type="SUPFAM" id="SSF47757">
    <property type="entry name" value="Chemotaxis receptor methyltransferase CheR, N-terminal domain"/>
    <property type="match status" value="1"/>
</dbReference>
<keyword evidence="10" id="KW-1185">Reference proteome</keyword>
<keyword evidence="4 5" id="KW-0949">S-adenosyl-L-methionine</keyword>
<dbReference type="PROSITE" id="PS50123">
    <property type="entry name" value="CHER"/>
    <property type="match status" value="1"/>
</dbReference>
<keyword evidence="3 5" id="KW-0808">Transferase</keyword>
<gene>
    <name evidence="9" type="ORF">F6X53_05165</name>
</gene>
<keyword evidence="2 5" id="KW-0489">Methyltransferase</keyword>
<feature type="domain" description="CheR-type methyltransferase" evidence="8">
    <location>
        <begin position="37"/>
        <end position="319"/>
    </location>
</feature>
<organism evidence="9 10">
    <name type="scientific">Methylobacterium soli</name>
    <dbReference type="NCBI Taxonomy" id="553447"/>
    <lineage>
        <taxon>Bacteria</taxon>
        <taxon>Pseudomonadati</taxon>
        <taxon>Pseudomonadota</taxon>
        <taxon>Alphaproteobacteria</taxon>
        <taxon>Hyphomicrobiales</taxon>
        <taxon>Methylobacteriaceae</taxon>
        <taxon>Methylobacterium</taxon>
    </lineage>
</organism>
<evidence type="ECO:0000256" key="7">
    <source>
        <dbReference type="SAM" id="MobiDB-lite"/>
    </source>
</evidence>
<feature type="binding site" evidence="6">
    <location>
        <position position="119"/>
    </location>
    <ligand>
        <name>S-adenosyl-L-methionine</name>
        <dbReference type="ChEBI" id="CHEBI:59789"/>
    </ligand>
</feature>
<name>A0A6L3T358_9HYPH</name>
<accession>A0A6L3T358</accession>
<dbReference type="OrthoDB" id="9816309at2"/>
<dbReference type="AlphaFoldDB" id="A0A6L3T358"/>
<protein>
    <recommendedName>
        <fullName evidence="5">Chemotaxis protein methyltransferase</fullName>
        <ecNumber evidence="5">2.1.1.80</ecNumber>
    </recommendedName>
</protein>
<dbReference type="InterPro" id="IPR022641">
    <property type="entry name" value="CheR_N"/>
</dbReference>
<feature type="binding site" evidence="6">
    <location>
        <position position="183"/>
    </location>
    <ligand>
        <name>S-adenosyl-L-methionine</name>
        <dbReference type="ChEBI" id="CHEBI:59789"/>
    </ligand>
</feature>
<proteinExistence type="predicted"/>
<dbReference type="InterPro" id="IPR029063">
    <property type="entry name" value="SAM-dependent_MTases_sf"/>
</dbReference>
<comment type="catalytic activity">
    <reaction evidence="1 5">
        <text>L-glutamyl-[protein] + S-adenosyl-L-methionine = [protein]-L-glutamate 5-O-methyl ester + S-adenosyl-L-homocysteine</text>
        <dbReference type="Rhea" id="RHEA:24452"/>
        <dbReference type="Rhea" id="RHEA-COMP:10208"/>
        <dbReference type="Rhea" id="RHEA-COMP:10311"/>
        <dbReference type="ChEBI" id="CHEBI:29973"/>
        <dbReference type="ChEBI" id="CHEBI:57856"/>
        <dbReference type="ChEBI" id="CHEBI:59789"/>
        <dbReference type="ChEBI" id="CHEBI:82795"/>
        <dbReference type="EC" id="2.1.1.80"/>
    </reaction>
</comment>
<feature type="binding site" evidence="6">
    <location>
        <begin position="260"/>
        <end position="261"/>
    </location>
    <ligand>
        <name>S-adenosyl-L-methionine</name>
        <dbReference type="ChEBI" id="CHEBI:59789"/>
    </ligand>
</feature>
<evidence type="ECO:0000256" key="5">
    <source>
        <dbReference type="PIRNR" id="PIRNR000410"/>
    </source>
</evidence>
<evidence type="ECO:0000256" key="1">
    <source>
        <dbReference type="ARBA" id="ARBA00001541"/>
    </source>
</evidence>
<evidence type="ECO:0000256" key="4">
    <source>
        <dbReference type="ARBA" id="ARBA00022691"/>
    </source>
</evidence>
<dbReference type="Gene3D" id="1.10.155.10">
    <property type="entry name" value="Chemotaxis receptor methyltransferase CheR, N-terminal domain"/>
    <property type="match status" value="1"/>
</dbReference>
<dbReference type="InterPro" id="IPR050903">
    <property type="entry name" value="Bact_Chemotaxis_MeTrfase"/>
</dbReference>
<dbReference type="InterPro" id="IPR000780">
    <property type="entry name" value="CheR_MeTrfase"/>
</dbReference>
<dbReference type="Proteomes" id="UP000474159">
    <property type="component" value="Unassembled WGS sequence"/>
</dbReference>
<dbReference type="InterPro" id="IPR026024">
    <property type="entry name" value="Chemotaxis_MeTrfase_CheR"/>
</dbReference>
<evidence type="ECO:0000256" key="2">
    <source>
        <dbReference type="ARBA" id="ARBA00022603"/>
    </source>
</evidence>
<dbReference type="GO" id="GO:0032259">
    <property type="term" value="P:methylation"/>
    <property type="evidence" value="ECO:0007669"/>
    <property type="project" value="UniProtKB-KW"/>
</dbReference>
<dbReference type="EC" id="2.1.1.80" evidence="5"/>
<feature type="region of interest" description="Disordered" evidence="7">
    <location>
        <begin position="1"/>
        <end position="22"/>
    </location>
</feature>
<dbReference type="SUPFAM" id="SSF53335">
    <property type="entry name" value="S-adenosyl-L-methionine-dependent methyltransferases"/>
    <property type="match status" value="1"/>
</dbReference>
<dbReference type="PIRSF" id="PIRSF000410">
    <property type="entry name" value="CheR"/>
    <property type="match status" value="1"/>
</dbReference>
<dbReference type="EMBL" id="VZZK01000004">
    <property type="protein sequence ID" value="KAB1080582.1"/>
    <property type="molecule type" value="Genomic_DNA"/>
</dbReference>
<feature type="binding site" evidence="6">
    <location>
        <position position="115"/>
    </location>
    <ligand>
        <name>S-adenosyl-L-methionine</name>
        <dbReference type="ChEBI" id="CHEBI:59789"/>
    </ligand>
</feature>
<comment type="function">
    <text evidence="5">Methylation of the membrane-bound methyl-accepting chemotaxis proteins (MCP) to form gamma-glutamyl methyl ester residues in MCP.</text>
</comment>
<evidence type="ECO:0000259" key="8">
    <source>
        <dbReference type="PROSITE" id="PS50123"/>
    </source>
</evidence>
<evidence type="ECO:0000256" key="3">
    <source>
        <dbReference type="ARBA" id="ARBA00022679"/>
    </source>
</evidence>
<evidence type="ECO:0000256" key="6">
    <source>
        <dbReference type="PIRSR" id="PIRSR000410-1"/>
    </source>
</evidence>
<evidence type="ECO:0000313" key="9">
    <source>
        <dbReference type="EMBL" id="KAB1080582.1"/>
    </source>
</evidence>
<dbReference type="GO" id="GO:0008983">
    <property type="term" value="F:protein-glutamate O-methyltransferase activity"/>
    <property type="evidence" value="ECO:0007669"/>
    <property type="project" value="UniProtKB-EC"/>
</dbReference>
<feature type="binding site" evidence="6">
    <location>
        <begin position="241"/>
        <end position="242"/>
    </location>
    <ligand>
        <name>S-adenosyl-L-methionine</name>
        <dbReference type="ChEBI" id="CHEBI:59789"/>
    </ligand>
</feature>
<dbReference type="InterPro" id="IPR036804">
    <property type="entry name" value="CheR_N_sf"/>
</dbReference>
<dbReference type="PRINTS" id="PR00996">
    <property type="entry name" value="CHERMTFRASE"/>
</dbReference>
<dbReference type="Pfam" id="PF01739">
    <property type="entry name" value="CheR"/>
    <property type="match status" value="1"/>
</dbReference>
<dbReference type="SMART" id="SM00138">
    <property type="entry name" value="MeTrc"/>
    <property type="match status" value="1"/>
</dbReference>
<sequence length="323" mass="36870">MRCLPCGSPEVGSPRRPSCPWPSTPCSHASERGFERVAEPPSPVTDADFTRFCEFLYRRTGILFTPTKRYFVDRRLAERMYATGSRSFAVYLARLRSDTDGEVEHLINAFTINETYFYREDHQLRCLTSSLLPKLVARKAPGSTVRIWSMPCSTGEEPYSVAMWLLENWPEVDRYDVEIVGSDIDTRALAAAEEGRYGERALMRLSPELVVRYFEREEARLGPAWRILADLRGSVRFTPCNLTNAAAMATQGRFDVVFCRNVLIYFDDASRRLAADNIYDALVPGGFVCLGHTESMSRISPLFRVCRYDDAIVYRRPREGEHV</sequence>
<feature type="binding site" evidence="6">
    <location>
        <position position="157"/>
    </location>
    <ligand>
        <name>S-adenosyl-L-methionine</name>
        <dbReference type="ChEBI" id="CHEBI:59789"/>
    </ligand>
</feature>
<dbReference type="InterPro" id="IPR022642">
    <property type="entry name" value="CheR_C"/>
</dbReference>
<dbReference type="PANTHER" id="PTHR24422:SF10">
    <property type="entry name" value="CHEMOTAXIS PROTEIN METHYLTRANSFERASE 2"/>
    <property type="match status" value="1"/>
</dbReference>